<dbReference type="OMA" id="QHQDHKL"/>
<reference evidence="5" key="2">
    <citation type="submission" date="2018-10" db="UniProtKB">
        <authorList>
            <consortium name="EnsemblPlants"/>
        </authorList>
    </citation>
    <scope>IDENTIFICATION</scope>
</reference>
<comment type="similarity">
    <text evidence="1 3">Belongs to the EXO70 family.</text>
</comment>
<organism evidence="5">
    <name type="scientific">Triticum aestivum</name>
    <name type="common">Wheat</name>
    <dbReference type="NCBI Taxonomy" id="4565"/>
    <lineage>
        <taxon>Eukaryota</taxon>
        <taxon>Viridiplantae</taxon>
        <taxon>Streptophyta</taxon>
        <taxon>Embryophyta</taxon>
        <taxon>Tracheophyta</taxon>
        <taxon>Spermatophyta</taxon>
        <taxon>Magnoliopsida</taxon>
        <taxon>Liliopsida</taxon>
        <taxon>Poales</taxon>
        <taxon>Poaceae</taxon>
        <taxon>BOP clade</taxon>
        <taxon>Pooideae</taxon>
        <taxon>Triticodae</taxon>
        <taxon>Triticeae</taxon>
        <taxon>Triticinae</taxon>
        <taxon>Triticum</taxon>
    </lineage>
</organism>
<name>A0A3B6RL32_WHEAT</name>
<evidence type="ECO:0000313" key="5">
    <source>
        <dbReference type="EnsemblPlants" id="TraesCS7A02G332900.1"/>
    </source>
</evidence>
<comment type="function">
    <text evidence="3">Component of the exocyst complex.</text>
</comment>
<keyword evidence="3" id="KW-0268">Exocytosis</keyword>
<sequence>MSSAASCWCKTLASPCRIAEWEMAFPRSPASTVSSYASTPTLSSCPSSSISTGCSTPATPNPFAVAAISPAAIQHIVQAGCAGDHKPALAATGTPEFTQGKKLQQHQDHKLALAATGIPEFTQGKKLPQHQDLPESAAKFPKEENPALAITGGTEFIQGKKLQQHEDLLESAAKFPTQEINGWEHPDLCSPSKLLKNHFTSIKEISRWARSSMGSKVNSNIRLLESVFSLIQVVTSTAPHPDHVVAMIRVHEALANLLLVLPKNIFPFLLQHFAQFVDELCPKRGASLSERFGNALHDLRRSIRSGLRVLKDMIFDYKSDVVPQGGGIHEITRYLLKYIMSLLDNGTSLKIILVGDEQDDKVAMETLQDTVATLISHMEIMLEKESHRYKDAGLKQMFMVNNVNFLLHQVEGSEIRHLLGEDWVLKHQDQLKDHISSFINISWESVMYCFHVKTNKIPIFSSLPTLQIFNMEFEKTYWTQKTWKVENPLLRSNMRKSVSEKLVQAYSAYLENHKNKYQRLMKYTTEDLEELLSDLFEG</sequence>
<protein>
    <recommendedName>
        <fullName evidence="3">Exocyst subunit Exo70 family protein</fullName>
    </recommendedName>
</protein>
<dbReference type="GO" id="GO:0006887">
    <property type="term" value="P:exocytosis"/>
    <property type="evidence" value="ECO:0000318"/>
    <property type="project" value="GO_Central"/>
</dbReference>
<dbReference type="Gramene" id="TraesCS7A03G0819800.1">
    <property type="protein sequence ID" value="TraesCS7A03G0819800.1.CDS"/>
    <property type="gene ID" value="TraesCS7A03G0819800"/>
</dbReference>
<accession>A0A3B6RL32</accession>
<dbReference type="GO" id="GO:0000145">
    <property type="term" value="C:exocyst"/>
    <property type="evidence" value="ECO:0000318"/>
    <property type="project" value="GO_Central"/>
</dbReference>
<dbReference type="EnsemblPlants" id="TraesCS7A02G332900.1">
    <property type="protein sequence ID" value="TraesCS7A02G332900.1"/>
    <property type="gene ID" value="TraesCS7A02G332900"/>
</dbReference>
<dbReference type="AlphaFoldDB" id="A0A3B6RL32"/>
<dbReference type="GO" id="GO:0005546">
    <property type="term" value="F:phosphatidylinositol-4,5-bisphosphate binding"/>
    <property type="evidence" value="ECO:0007669"/>
    <property type="project" value="InterPro"/>
</dbReference>
<dbReference type="SUPFAM" id="SSF74788">
    <property type="entry name" value="Cullin repeat-like"/>
    <property type="match status" value="1"/>
</dbReference>
<dbReference type="STRING" id="4565.A0A3B6RL32"/>
<evidence type="ECO:0000256" key="3">
    <source>
        <dbReference type="RuleBase" id="RU365026"/>
    </source>
</evidence>
<dbReference type="InterPro" id="IPR004140">
    <property type="entry name" value="Exo70"/>
</dbReference>
<dbReference type="SMR" id="A0A3B6RL32"/>
<evidence type="ECO:0000256" key="1">
    <source>
        <dbReference type="ARBA" id="ARBA00006756"/>
    </source>
</evidence>
<dbReference type="Pfam" id="PF03081">
    <property type="entry name" value="Exo70_C"/>
    <property type="match status" value="1"/>
</dbReference>
<dbReference type="Gramene" id="TraesCS7A02G332900.1">
    <property type="protein sequence ID" value="TraesCS7A02G332900.1"/>
    <property type="gene ID" value="TraesCS7A02G332900"/>
</dbReference>
<dbReference type="PaxDb" id="4565-Traes_7AL_B64DB16CB.1"/>
<dbReference type="Gene3D" id="1.20.1280.170">
    <property type="entry name" value="Exocyst complex component Exo70"/>
    <property type="match status" value="1"/>
</dbReference>
<reference evidence="5" key="1">
    <citation type="submission" date="2018-08" db="EMBL/GenBank/DDBJ databases">
        <authorList>
            <person name="Rossello M."/>
        </authorList>
    </citation>
    <scope>NUCLEOTIDE SEQUENCE [LARGE SCALE GENOMIC DNA]</scope>
    <source>
        <strain evidence="5">cv. Chinese Spring</strain>
    </source>
</reference>
<keyword evidence="6" id="KW-1185">Reference proteome</keyword>
<evidence type="ECO:0000256" key="2">
    <source>
        <dbReference type="ARBA" id="ARBA00022448"/>
    </source>
</evidence>
<dbReference type="InterPro" id="IPR016159">
    <property type="entry name" value="Cullin_repeat-like_dom_sf"/>
</dbReference>
<proteinExistence type="inferred from homology"/>
<keyword evidence="2 3" id="KW-0813">Transport</keyword>
<keyword evidence="3" id="KW-0653">Protein transport</keyword>
<dbReference type="GO" id="GO:0015031">
    <property type="term" value="P:protein transport"/>
    <property type="evidence" value="ECO:0007669"/>
    <property type="project" value="UniProtKB-KW"/>
</dbReference>
<dbReference type="InterPro" id="IPR046364">
    <property type="entry name" value="Exo70_C"/>
</dbReference>
<dbReference type="PANTHER" id="PTHR12542:SF174">
    <property type="entry name" value="EXOCYST SUBUNIT EXO70 FAMILY PROTEIN"/>
    <property type="match status" value="1"/>
</dbReference>
<evidence type="ECO:0000313" key="6">
    <source>
        <dbReference type="Proteomes" id="UP000019116"/>
    </source>
</evidence>
<dbReference type="Proteomes" id="UP000019116">
    <property type="component" value="Chromosome 7A"/>
</dbReference>
<evidence type="ECO:0000259" key="4">
    <source>
        <dbReference type="Pfam" id="PF03081"/>
    </source>
</evidence>
<dbReference type="OrthoDB" id="671242at2759"/>
<dbReference type="PANTHER" id="PTHR12542">
    <property type="entry name" value="EXOCYST COMPLEX PROTEIN EXO70"/>
    <property type="match status" value="1"/>
</dbReference>
<feature type="domain" description="Exocyst complex subunit Exo70 C-terminal" evidence="4">
    <location>
        <begin position="228"/>
        <end position="534"/>
    </location>
</feature>